<accession>W6JY36</accession>
<dbReference type="EMBL" id="CAJA01000223">
    <property type="protein sequence ID" value="CCH73580.1"/>
    <property type="molecule type" value="Genomic_DNA"/>
</dbReference>
<dbReference type="GO" id="GO:0016818">
    <property type="term" value="F:hydrolase activity, acting on acid anhydrides, in phosphorus-containing anhydrides"/>
    <property type="evidence" value="ECO:0007669"/>
    <property type="project" value="InterPro"/>
</dbReference>
<dbReference type="CDD" id="cd18870">
    <property type="entry name" value="NUDIX_AcylCoAdiphos_Nudt19"/>
    <property type="match status" value="1"/>
</dbReference>
<dbReference type="AlphaFoldDB" id="W6JY36"/>
<proteinExistence type="predicted"/>
<dbReference type="InterPro" id="IPR016181">
    <property type="entry name" value="Acyl_CoA_acyltransferase"/>
</dbReference>
<evidence type="ECO:0000259" key="7">
    <source>
        <dbReference type="PROSITE" id="PS51186"/>
    </source>
</evidence>
<dbReference type="CDD" id="cd04301">
    <property type="entry name" value="NAT_SF"/>
    <property type="match status" value="1"/>
</dbReference>
<dbReference type="RefSeq" id="WP_048693035.1">
    <property type="nucleotide sequence ID" value="NZ_HG764815.1"/>
</dbReference>
<keyword evidence="6" id="KW-0464">Manganese</keyword>
<comment type="cofactor">
    <cofactor evidence="1">
        <name>Mn(2+)</name>
        <dbReference type="ChEBI" id="CHEBI:29035"/>
    </cofactor>
</comment>
<evidence type="ECO:0000256" key="2">
    <source>
        <dbReference type="ARBA" id="ARBA00001946"/>
    </source>
</evidence>
<evidence type="ECO:0000313" key="9">
    <source>
        <dbReference type="EMBL" id="CCH73580.1"/>
    </source>
</evidence>
<dbReference type="Gene3D" id="3.40.630.30">
    <property type="match status" value="1"/>
</dbReference>
<reference evidence="9 10" key="1">
    <citation type="journal article" date="2013" name="ISME J.">
        <title>A metabolic model for members of the genus Tetrasphaera involved in enhanced biological phosphorus removal.</title>
        <authorList>
            <person name="Kristiansen R."/>
            <person name="Nguyen H.T.T."/>
            <person name="Saunders A.M."/>
            <person name="Nielsen J.L."/>
            <person name="Wimmer R."/>
            <person name="Le V.Q."/>
            <person name="McIlroy S.J."/>
            <person name="Petrovski S."/>
            <person name="Seviour R.J."/>
            <person name="Calteau A."/>
            <person name="Nielsen K.L."/>
            <person name="Nielsen P.H."/>
        </authorList>
    </citation>
    <scope>NUCLEOTIDE SEQUENCE [LARGE SCALE GENOMIC DNA]</scope>
    <source>
        <strain evidence="9 10">Ben110</strain>
    </source>
</reference>
<dbReference type="PANTHER" id="PTHR12318">
    <property type="entry name" value="TESTOSTERONE-REGULATED PROTEIN RP2"/>
    <property type="match status" value="1"/>
</dbReference>
<keyword evidence="3" id="KW-0479">Metal-binding</keyword>
<evidence type="ECO:0000259" key="8">
    <source>
        <dbReference type="PROSITE" id="PS51462"/>
    </source>
</evidence>
<dbReference type="Pfam" id="PF00583">
    <property type="entry name" value="Acetyltransf_1"/>
    <property type="match status" value="1"/>
</dbReference>
<feature type="domain" description="N-acetyltransferase" evidence="7">
    <location>
        <begin position="8"/>
        <end position="174"/>
    </location>
</feature>
<evidence type="ECO:0000256" key="6">
    <source>
        <dbReference type="ARBA" id="ARBA00023211"/>
    </source>
</evidence>
<comment type="caution">
    <text evidence="9">The sequence shown here is derived from an EMBL/GenBank/DDBJ whole genome shotgun (WGS) entry which is preliminary data.</text>
</comment>
<dbReference type="SUPFAM" id="SSF55729">
    <property type="entry name" value="Acyl-CoA N-acyltransferases (Nat)"/>
    <property type="match status" value="1"/>
</dbReference>
<dbReference type="PANTHER" id="PTHR12318:SF0">
    <property type="entry name" value="ACYL-COENZYME A DIPHOSPHATASE NUDT19"/>
    <property type="match status" value="1"/>
</dbReference>
<evidence type="ECO:0000256" key="4">
    <source>
        <dbReference type="ARBA" id="ARBA00022801"/>
    </source>
</evidence>
<dbReference type="InterPro" id="IPR000086">
    <property type="entry name" value="NUDIX_hydrolase_dom"/>
</dbReference>
<gene>
    <name evidence="9" type="ORF">BN11_30012</name>
</gene>
<feature type="domain" description="Nudix hydrolase" evidence="8">
    <location>
        <begin position="178"/>
        <end position="351"/>
    </location>
</feature>
<dbReference type="Proteomes" id="UP000035763">
    <property type="component" value="Unassembled WGS sequence"/>
</dbReference>
<dbReference type="OrthoDB" id="7183442at2"/>
<evidence type="ECO:0000256" key="5">
    <source>
        <dbReference type="ARBA" id="ARBA00022842"/>
    </source>
</evidence>
<dbReference type="InterPro" id="IPR000182">
    <property type="entry name" value="GNAT_dom"/>
</dbReference>
<keyword evidence="4 9" id="KW-0378">Hydrolase</keyword>
<dbReference type="STRING" id="1193182.BN11_30012"/>
<dbReference type="SUPFAM" id="SSF55811">
    <property type="entry name" value="Nudix"/>
    <property type="match status" value="1"/>
</dbReference>
<dbReference type="Gene3D" id="3.90.79.10">
    <property type="entry name" value="Nucleoside Triphosphate Pyrophosphohydrolase"/>
    <property type="match status" value="2"/>
</dbReference>
<dbReference type="GO" id="GO:0046872">
    <property type="term" value="F:metal ion binding"/>
    <property type="evidence" value="ECO:0007669"/>
    <property type="project" value="UniProtKB-KW"/>
</dbReference>
<dbReference type="GO" id="GO:0016747">
    <property type="term" value="F:acyltransferase activity, transferring groups other than amino-acyl groups"/>
    <property type="evidence" value="ECO:0007669"/>
    <property type="project" value="InterPro"/>
</dbReference>
<evidence type="ECO:0000256" key="1">
    <source>
        <dbReference type="ARBA" id="ARBA00001936"/>
    </source>
</evidence>
<organism evidence="9 10">
    <name type="scientific">Nostocoides australiense Ben110</name>
    <dbReference type="NCBI Taxonomy" id="1193182"/>
    <lineage>
        <taxon>Bacteria</taxon>
        <taxon>Bacillati</taxon>
        <taxon>Actinomycetota</taxon>
        <taxon>Actinomycetes</taxon>
        <taxon>Micrococcales</taxon>
        <taxon>Intrasporangiaceae</taxon>
        <taxon>Nostocoides</taxon>
    </lineage>
</organism>
<keyword evidence="5" id="KW-0460">Magnesium</keyword>
<dbReference type="InterPro" id="IPR015797">
    <property type="entry name" value="NUDIX_hydrolase-like_dom_sf"/>
</dbReference>
<name>W6JY36_9MICO</name>
<dbReference type="PROSITE" id="PS51186">
    <property type="entry name" value="GNAT"/>
    <property type="match status" value="1"/>
</dbReference>
<sequence>MPAQLSFTAIRYADAADIPLIEGIERAGDTRFAEVSRARGIDPGLFPGVGMPGPERAASPGLVLVAGQPAVGFAHIVPVAGCLVLEQLSVSPDAGRRGVGGSLLHAAMGAALDMGHDTLYLRTFAEVPWNAPFYARSGFLEIPDPEWIAPLVAAEDGAGLRRWGRRITMACPLADEPVPRPAVSVIPLKDGPRGLEAFVQYRVSTMDFAAGAVVFPGGRVDPVDHDAAITLPQTTLDEQADRWAATDFRKLGGRPSDAARTILATGVREVREEAAAVIDPATLIPWDNWVTPTGISRRFDVYFLIAPVSEGGAGEWRHTTSEAHDSHWTPVDALAERAERGELLLLPPTRAIVDELLALRDLSSVLALTPAIRAVRHDIDIRRPRGG</sequence>
<protein>
    <submittedName>
        <fullName evidence="9">Putative hydrolase, NUDIX family (Modular protein)</fullName>
    </submittedName>
</protein>
<evidence type="ECO:0000256" key="3">
    <source>
        <dbReference type="ARBA" id="ARBA00022723"/>
    </source>
</evidence>
<comment type="cofactor">
    <cofactor evidence="2">
        <name>Mg(2+)</name>
        <dbReference type="ChEBI" id="CHEBI:18420"/>
    </cofactor>
</comment>
<keyword evidence="10" id="KW-1185">Reference proteome</keyword>
<dbReference type="PROSITE" id="PS51462">
    <property type="entry name" value="NUDIX"/>
    <property type="match status" value="1"/>
</dbReference>
<dbReference type="InterPro" id="IPR039121">
    <property type="entry name" value="NUDT19"/>
</dbReference>
<evidence type="ECO:0000313" key="10">
    <source>
        <dbReference type="Proteomes" id="UP000035763"/>
    </source>
</evidence>